<gene>
    <name evidence="1" type="ORF">E5P55_01355</name>
</gene>
<dbReference type="SUPFAM" id="SSF53927">
    <property type="entry name" value="Cytidine deaminase-like"/>
    <property type="match status" value="1"/>
</dbReference>
<keyword evidence="2" id="KW-1185">Reference proteome</keyword>
<name>A0A7T0BRL8_9BACT</name>
<evidence type="ECO:0000313" key="1">
    <source>
        <dbReference type="EMBL" id="QPJ58582.1"/>
    </source>
</evidence>
<protein>
    <submittedName>
        <fullName evidence="1">Uncharacterized protein</fullName>
    </submittedName>
</protein>
<reference evidence="1 2" key="1">
    <citation type="journal article" date="2020" name="Sci. Rep.">
        <title>Morphology, ultrastructure, genomics, and phylogeny of Euplotes vanleeuwenhoeki sp. nov. and its ultra-reduced endosymbiont Candidatus Pinguicoccus supinus sp. nov.</title>
        <authorList>
            <person name="Serra V."/>
            <person name="Gammuto L."/>
            <person name="Nitla V."/>
            <person name="Castelli M."/>
            <person name="Lanzoni O."/>
            <person name="Sassera D."/>
            <person name="Bandi C."/>
            <person name="Sandeep B.V."/>
            <person name="Verni F."/>
            <person name="Modeo L."/>
            <person name="Petroni G."/>
        </authorList>
    </citation>
    <scope>NUCLEOTIDE SEQUENCE [LARGE SCALE GENOMIC DNA]</scope>
    <source>
        <strain evidence="1 2">KKR18_Esm</strain>
    </source>
</reference>
<proteinExistence type="predicted"/>
<dbReference type="Proteomes" id="UP000594451">
    <property type="component" value="Chromosome"/>
</dbReference>
<organism evidence="1 2">
    <name type="scientific">Candidatus Pinguicoccus supinus</name>
    <dbReference type="NCBI Taxonomy" id="2529394"/>
    <lineage>
        <taxon>Bacteria</taxon>
        <taxon>Pseudomonadati</taxon>
        <taxon>Verrucomicrobiota</taxon>
        <taxon>Candidatus Pinguicoccus</taxon>
    </lineage>
</organism>
<evidence type="ECO:0000313" key="2">
    <source>
        <dbReference type="Proteomes" id="UP000594451"/>
    </source>
</evidence>
<accession>A0A7T0BRL8</accession>
<dbReference type="KEGG" id="psup:E5P55_01355"/>
<sequence length="152" mass="18243">MVSFLAIRIFIITRIYLIDLIYMKHVLSNSITSLFLNNTPAVALVLFKFNYIEYFTKKNVHSEMINQKTRGFLSLYSSKRPCLMCFTNFLYKTYSKNRLIYSNLKLNLNSSYKLNNFSIHKNFIYFLTQHILKVNSSFIFKFFFKFIRKKSL</sequence>
<dbReference type="AlphaFoldDB" id="A0A7T0BRL8"/>
<dbReference type="InterPro" id="IPR016193">
    <property type="entry name" value="Cytidine_deaminase-like"/>
</dbReference>
<dbReference type="EMBL" id="CP039370">
    <property type="protein sequence ID" value="QPJ58582.1"/>
    <property type="molecule type" value="Genomic_DNA"/>
</dbReference>
<dbReference type="GO" id="GO:0003824">
    <property type="term" value="F:catalytic activity"/>
    <property type="evidence" value="ECO:0007669"/>
    <property type="project" value="InterPro"/>
</dbReference>